<evidence type="ECO:0000256" key="1">
    <source>
        <dbReference type="SAM" id="Phobius"/>
    </source>
</evidence>
<name>A0A8J8P140_HALGN</name>
<dbReference type="AlphaFoldDB" id="A0A8J8P140"/>
<comment type="caution">
    <text evidence="2">The sequence shown here is derived from an EMBL/GenBank/DDBJ whole genome shotgun (WGS) entry which is preliminary data.</text>
</comment>
<feature type="transmembrane region" description="Helical" evidence="1">
    <location>
        <begin position="12"/>
        <end position="34"/>
    </location>
</feature>
<protein>
    <submittedName>
        <fullName evidence="2">Uncharacterized protein</fullName>
    </submittedName>
</protein>
<sequence length="116" mass="13506">MDELKEPLPFVVWNRLVLGRIFWKLWIFHFWLSVANLKGSPVDGGWILWSSNRYIYYILYKVQVAAQLGIHLIILSLIKDKGPIIYKTLEQFLDSLELSVMDSNSSHSTTKCTHLP</sequence>
<reference evidence="2" key="1">
    <citation type="submission" date="2019-06" db="EMBL/GenBank/DDBJ databases">
        <authorList>
            <person name="Zheng W."/>
        </authorList>
    </citation>
    <scope>NUCLEOTIDE SEQUENCE</scope>
    <source>
        <strain evidence="2">QDHG01</strain>
    </source>
</reference>
<gene>
    <name evidence="2" type="ORF">FGO68_gene8577</name>
</gene>
<keyword evidence="1" id="KW-0812">Transmembrane</keyword>
<evidence type="ECO:0000313" key="2">
    <source>
        <dbReference type="EMBL" id="TNV84090.1"/>
    </source>
</evidence>
<keyword evidence="1" id="KW-0472">Membrane</keyword>
<accession>A0A8J8P140</accession>
<evidence type="ECO:0000313" key="3">
    <source>
        <dbReference type="Proteomes" id="UP000785679"/>
    </source>
</evidence>
<keyword evidence="3" id="KW-1185">Reference proteome</keyword>
<feature type="transmembrane region" description="Helical" evidence="1">
    <location>
        <begin position="54"/>
        <end position="78"/>
    </location>
</feature>
<dbReference type="Proteomes" id="UP000785679">
    <property type="component" value="Unassembled WGS sequence"/>
</dbReference>
<dbReference type="EMBL" id="RRYP01003148">
    <property type="protein sequence ID" value="TNV84090.1"/>
    <property type="molecule type" value="Genomic_DNA"/>
</dbReference>
<keyword evidence="1" id="KW-1133">Transmembrane helix</keyword>
<proteinExistence type="predicted"/>
<organism evidence="2 3">
    <name type="scientific">Halteria grandinella</name>
    <dbReference type="NCBI Taxonomy" id="5974"/>
    <lineage>
        <taxon>Eukaryota</taxon>
        <taxon>Sar</taxon>
        <taxon>Alveolata</taxon>
        <taxon>Ciliophora</taxon>
        <taxon>Intramacronucleata</taxon>
        <taxon>Spirotrichea</taxon>
        <taxon>Stichotrichia</taxon>
        <taxon>Sporadotrichida</taxon>
        <taxon>Halteriidae</taxon>
        <taxon>Halteria</taxon>
    </lineage>
</organism>